<gene>
    <name evidence="2" type="ORF">GCM10017161_01190</name>
</gene>
<reference evidence="2" key="1">
    <citation type="journal article" date="2014" name="Int. J. Syst. Evol. Microbiol.">
        <title>Complete genome sequence of Corynebacterium casei LMG S-19264T (=DSM 44701T), isolated from a smear-ripened cheese.</title>
        <authorList>
            <consortium name="US DOE Joint Genome Institute (JGI-PGF)"/>
            <person name="Walter F."/>
            <person name="Albersmeier A."/>
            <person name="Kalinowski J."/>
            <person name="Ruckert C."/>
        </authorList>
    </citation>
    <scope>NUCLEOTIDE SEQUENCE</scope>
    <source>
        <strain evidence="2">KCTC 42731</strain>
    </source>
</reference>
<accession>A0A919EGX2</accession>
<dbReference type="AlphaFoldDB" id="A0A919EGX2"/>
<dbReference type="EMBL" id="BNCK01000001">
    <property type="protein sequence ID" value="GHF77932.1"/>
    <property type="molecule type" value="Genomic_DNA"/>
</dbReference>
<name>A0A919EGX2_9GAMM</name>
<proteinExistence type="predicted"/>
<organism evidence="2 3">
    <name type="scientific">Thalassotalea marina</name>
    <dbReference type="NCBI Taxonomy" id="1673741"/>
    <lineage>
        <taxon>Bacteria</taxon>
        <taxon>Pseudomonadati</taxon>
        <taxon>Pseudomonadota</taxon>
        <taxon>Gammaproteobacteria</taxon>
        <taxon>Alteromonadales</taxon>
        <taxon>Colwelliaceae</taxon>
        <taxon>Thalassotalea</taxon>
    </lineage>
</organism>
<keyword evidence="1" id="KW-0812">Transmembrane</keyword>
<dbReference type="Proteomes" id="UP000623842">
    <property type="component" value="Unassembled WGS sequence"/>
</dbReference>
<comment type="caution">
    <text evidence="2">The sequence shown here is derived from an EMBL/GenBank/DDBJ whole genome shotgun (WGS) entry which is preliminary data.</text>
</comment>
<dbReference type="RefSeq" id="WP_189766780.1">
    <property type="nucleotide sequence ID" value="NZ_BNCK01000001.1"/>
</dbReference>
<sequence length="158" mass="17996">MFKVLSDSKGIYRPLTRVKLLVMLVSAFIFIIGLMNVYFADGNKDLPIWATGFFCWLGWVGLFTRYHCQFDLAKGEVRAKASSLFPIFERRYNLAQVKGFRALARTGMQRDYCVYMVLNNNTHVVIANLPGRAIAASECEKIAEFTQKPLEINLGQTE</sequence>
<evidence type="ECO:0000313" key="2">
    <source>
        <dbReference type="EMBL" id="GHF77932.1"/>
    </source>
</evidence>
<reference evidence="2" key="2">
    <citation type="submission" date="2020-09" db="EMBL/GenBank/DDBJ databases">
        <authorList>
            <person name="Sun Q."/>
            <person name="Kim S."/>
        </authorList>
    </citation>
    <scope>NUCLEOTIDE SEQUENCE</scope>
    <source>
        <strain evidence="2">KCTC 42731</strain>
    </source>
</reference>
<evidence type="ECO:0000256" key="1">
    <source>
        <dbReference type="SAM" id="Phobius"/>
    </source>
</evidence>
<keyword evidence="3" id="KW-1185">Reference proteome</keyword>
<protein>
    <submittedName>
        <fullName evidence="2">Uncharacterized protein</fullName>
    </submittedName>
</protein>
<feature type="transmembrane region" description="Helical" evidence="1">
    <location>
        <begin position="46"/>
        <end position="64"/>
    </location>
</feature>
<keyword evidence="1" id="KW-0472">Membrane</keyword>
<evidence type="ECO:0000313" key="3">
    <source>
        <dbReference type="Proteomes" id="UP000623842"/>
    </source>
</evidence>
<feature type="transmembrane region" description="Helical" evidence="1">
    <location>
        <begin position="20"/>
        <end position="40"/>
    </location>
</feature>
<keyword evidence="1" id="KW-1133">Transmembrane helix</keyword>